<dbReference type="EMBL" id="VUMW01000001">
    <property type="protein sequence ID" value="MST79029.1"/>
    <property type="molecule type" value="Genomic_DNA"/>
</dbReference>
<accession>A0A844FL06</accession>
<dbReference type="Proteomes" id="UP000452141">
    <property type="component" value="Unassembled WGS sequence"/>
</dbReference>
<feature type="transmembrane region" description="Helical" evidence="1">
    <location>
        <begin position="107"/>
        <end position="125"/>
    </location>
</feature>
<gene>
    <name evidence="2" type="ORF">FYJ61_00725</name>
</gene>
<evidence type="ECO:0000256" key="1">
    <source>
        <dbReference type="SAM" id="Phobius"/>
    </source>
</evidence>
<comment type="caution">
    <text evidence="2">The sequence shown here is derived from an EMBL/GenBank/DDBJ whole genome shotgun (WGS) entry which is preliminary data.</text>
</comment>
<feature type="transmembrane region" description="Helical" evidence="1">
    <location>
        <begin position="65"/>
        <end position="95"/>
    </location>
</feature>
<proteinExistence type="predicted"/>
<keyword evidence="1" id="KW-0472">Membrane</keyword>
<protein>
    <submittedName>
        <fullName evidence="2">Uncharacterized protein</fullName>
    </submittedName>
</protein>
<keyword evidence="1" id="KW-1133">Transmembrane helix</keyword>
<feature type="transmembrane region" description="Helical" evidence="1">
    <location>
        <begin position="36"/>
        <end position="58"/>
    </location>
</feature>
<reference evidence="2 3" key="1">
    <citation type="submission" date="2019-08" db="EMBL/GenBank/DDBJ databases">
        <title>In-depth cultivation of the pig gut microbiome towards novel bacterial diversity and tailored functional studies.</title>
        <authorList>
            <person name="Wylensek D."/>
            <person name="Hitch T.C.A."/>
            <person name="Clavel T."/>
        </authorList>
    </citation>
    <scope>NUCLEOTIDE SEQUENCE [LARGE SCALE GENOMIC DNA]</scope>
    <source>
        <strain evidence="2 3">WCA-470BD-2E</strain>
    </source>
</reference>
<feature type="transmembrane region" description="Helical" evidence="1">
    <location>
        <begin position="7"/>
        <end position="24"/>
    </location>
</feature>
<keyword evidence="1" id="KW-0812">Transmembrane</keyword>
<name>A0A844FL06_9LACO</name>
<evidence type="ECO:0000313" key="3">
    <source>
        <dbReference type="Proteomes" id="UP000452141"/>
    </source>
</evidence>
<organism evidence="2 3">
    <name type="scientific">Lactobacillus equicursoris</name>
    <dbReference type="NCBI Taxonomy" id="420645"/>
    <lineage>
        <taxon>Bacteria</taxon>
        <taxon>Bacillati</taxon>
        <taxon>Bacillota</taxon>
        <taxon>Bacilli</taxon>
        <taxon>Lactobacillales</taxon>
        <taxon>Lactobacillaceae</taxon>
        <taxon>Lactobacillus</taxon>
    </lineage>
</organism>
<evidence type="ECO:0000313" key="2">
    <source>
        <dbReference type="EMBL" id="MST79029.1"/>
    </source>
</evidence>
<sequence length="133" mass="14739">MTTYKHLLLLMTTILAIGAAFLALNDGLDLLLADNYLPAALAAGVALCYFLAPVFLWTKLKKGLFYLYSGIFFFLTALLLVTHFSLFFLAGFFFLGGVWLLQSDQTVQLWLGFILLVVSAGLAMAQHSFTLFK</sequence>
<dbReference type="AlphaFoldDB" id="A0A844FL06"/>
<dbReference type="RefSeq" id="WP_154486208.1">
    <property type="nucleotide sequence ID" value="NZ_VUMW01000001.1"/>
</dbReference>